<evidence type="ECO:0000313" key="1">
    <source>
        <dbReference type="EMBL" id="SDF75315.1"/>
    </source>
</evidence>
<organism evidence="1 2">
    <name type="scientific">Bradyrhizobium brasilense</name>
    <dbReference type="NCBI Taxonomy" id="1419277"/>
    <lineage>
        <taxon>Bacteria</taxon>
        <taxon>Pseudomonadati</taxon>
        <taxon>Pseudomonadota</taxon>
        <taxon>Alphaproteobacteria</taxon>
        <taxon>Hyphomicrobiales</taxon>
        <taxon>Nitrobacteraceae</taxon>
        <taxon>Bradyrhizobium</taxon>
    </lineage>
</organism>
<dbReference type="Proteomes" id="UP000199245">
    <property type="component" value="Unassembled WGS sequence"/>
</dbReference>
<protein>
    <submittedName>
        <fullName evidence="1">Uncharacterized protein</fullName>
    </submittedName>
</protein>
<accession>A0A1G7NMJ8</accession>
<gene>
    <name evidence="1" type="ORF">SAMN05216337_107135</name>
</gene>
<reference evidence="1 2" key="1">
    <citation type="submission" date="2016-10" db="EMBL/GenBank/DDBJ databases">
        <authorList>
            <person name="de Groot N.N."/>
        </authorList>
    </citation>
    <scope>NUCLEOTIDE SEQUENCE [LARGE SCALE GENOMIC DNA]</scope>
    <source>
        <strain evidence="1 2">R5</strain>
    </source>
</reference>
<proteinExistence type="predicted"/>
<dbReference type="AlphaFoldDB" id="A0A1G7NMJ8"/>
<sequence length="137" mass="14727">MTVRASSDGSKAITKFFDGAKLPANVPTVRIKHEFGSKVAINHANLQFDGLSDAKTALVQSGLLEDSGFSHEVSGKALFVRKVMPGIDPTAAFEPQRGKVLDGLHAIRDLTAWLENNADGLLRVLQSRAALPSAYRL</sequence>
<name>A0A1G7NMJ8_9BRAD</name>
<dbReference type="EMBL" id="FMZW01000071">
    <property type="protein sequence ID" value="SDF75315.1"/>
    <property type="molecule type" value="Genomic_DNA"/>
</dbReference>
<evidence type="ECO:0000313" key="2">
    <source>
        <dbReference type="Proteomes" id="UP000199245"/>
    </source>
</evidence>